<evidence type="ECO:0000256" key="3">
    <source>
        <dbReference type="ARBA" id="ARBA00022692"/>
    </source>
</evidence>
<feature type="domain" description="Cytochrome b5 heme-binding" evidence="10">
    <location>
        <begin position="30"/>
        <end position="106"/>
    </location>
</feature>
<evidence type="ECO:0000256" key="1">
    <source>
        <dbReference type="ARBA" id="ARBA00004370"/>
    </source>
</evidence>
<dbReference type="GO" id="GO:0020037">
    <property type="term" value="F:heme binding"/>
    <property type="evidence" value="ECO:0007669"/>
    <property type="project" value="UniProtKB-UniRule"/>
</dbReference>
<protein>
    <recommendedName>
        <fullName evidence="10">Cytochrome b5 heme-binding domain-containing protein</fullName>
    </recommendedName>
</protein>
<evidence type="ECO:0000259" key="10">
    <source>
        <dbReference type="PROSITE" id="PS50255"/>
    </source>
</evidence>
<dbReference type="InterPro" id="IPR036400">
    <property type="entry name" value="Cyt_B5-like_heme/steroid_sf"/>
</dbReference>
<comment type="caution">
    <text evidence="11">The sequence shown here is derived from an EMBL/GenBank/DDBJ whole genome shotgun (WGS) entry which is preliminary data.</text>
</comment>
<dbReference type="InterPro" id="IPR001199">
    <property type="entry name" value="Cyt_B5-like_heme/steroid-bd"/>
</dbReference>
<name>A0A8S1DHI4_9INSE</name>
<evidence type="ECO:0000256" key="5">
    <source>
        <dbReference type="ARBA" id="ARBA00023004"/>
    </source>
</evidence>
<keyword evidence="12" id="KW-1185">Reference proteome</keyword>
<evidence type="ECO:0000313" key="12">
    <source>
        <dbReference type="Proteomes" id="UP000494165"/>
    </source>
</evidence>
<dbReference type="SMART" id="SM01117">
    <property type="entry name" value="Cyt-b5"/>
    <property type="match status" value="1"/>
</dbReference>
<keyword evidence="4 8" id="KW-0479">Metal-binding</keyword>
<comment type="similarity">
    <text evidence="7 8">Belongs to the cytochrome b5 family.</text>
</comment>
<sequence>MMKTLSGHTKPADSLKKISPHLCGWEMTEIREIELAEVRQHNTEESLWIVIRGEVFDVTKFVKEHPGGGDQLLGVAGKDATKDFNNVGHSKDARDMLTQFKIGVLTSKDNLETSNSSPSKDKEKAKSCCIIQ</sequence>
<dbReference type="SUPFAM" id="SSF55856">
    <property type="entry name" value="Cytochrome b5-like heme/steroid binding domain"/>
    <property type="match status" value="1"/>
</dbReference>
<keyword evidence="5 8" id="KW-0408">Iron</keyword>
<dbReference type="GO" id="GO:0016020">
    <property type="term" value="C:membrane"/>
    <property type="evidence" value="ECO:0007669"/>
    <property type="project" value="UniProtKB-SubCell"/>
</dbReference>
<dbReference type="PROSITE" id="PS50255">
    <property type="entry name" value="CYTOCHROME_B5_2"/>
    <property type="match status" value="1"/>
</dbReference>
<evidence type="ECO:0000256" key="7">
    <source>
        <dbReference type="ARBA" id="ARBA00038168"/>
    </source>
</evidence>
<dbReference type="FunFam" id="3.10.120.10:FF:000002">
    <property type="entry name" value="Cytochrome b5 type B"/>
    <property type="match status" value="1"/>
</dbReference>
<dbReference type="InterPro" id="IPR018506">
    <property type="entry name" value="Cyt_B5_heme-BS"/>
</dbReference>
<dbReference type="PROSITE" id="PS00191">
    <property type="entry name" value="CYTOCHROME_B5_1"/>
    <property type="match status" value="1"/>
</dbReference>
<reference evidence="11 12" key="1">
    <citation type="submission" date="2020-04" db="EMBL/GenBank/DDBJ databases">
        <authorList>
            <person name="Alioto T."/>
            <person name="Alioto T."/>
            <person name="Gomez Garrido J."/>
        </authorList>
    </citation>
    <scope>NUCLEOTIDE SEQUENCE [LARGE SCALE GENOMIC DNA]</scope>
</reference>
<evidence type="ECO:0000313" key="11">
    <source>
        <dbReference type="EMBL" id="CAB3379667.1"/>
    </source>
</evidence>
<comment type="subcellular location">
    <subcellularLocation>
        <location evidence="1">Membrane</location>
    </subcellularLocation>
</comment>
<dbReference type="Pfam" id="PF00173">
    <property type="entry name" value="Cyt-b5"/>
    <property type="match status" value="1"/>
</dbReference>
<keyword evidence="2 8" id="KW-0349">Heme</keyword>
<dbReference type="AlphaFoldDB" id="A0A8S1DHI4"/>
<evidence type="ECO:0000256" key="8">
    <source>
        <dbReference type="RuleBase" id="RU362121"/>
    </source>
</evidence>
<evidence type="ECO:0000256" key="6">
    <source>
        <dbReference type="ARBA" id="ARBA00023136"/>
    </source>
</evidence>
<evidence type="ECO:0000256" key="9">
    <source>
        <dbReference type="SAM" id="MobiDB-lite"/>
    </source>
</evidence>
<dbReference type="PRINTS" id="PR00363">
    <property type="entry name" value="CYTOCHROMEB5"/>
</dbReference>
<evidence type="ECO:0000256" key="4">
    <source>
        <dbReference type="ARBA" id="ARBA00022723"/>
    </source>
</evidence>
<keyword evidence="6" id="KW-0472">Membrane</keyword>
<organism evidence="11 12">
    <name type="scientific">Cloeon dipterum</name>
    <dbReference type="NCBI Taxonomy" id="197152"/>
    <lineage>
        <taxon>Eukaryota</taxon>
        <taxon>Metazoa</taxon>
        <taxon>Ecdysozoa</taxon>
        <taxon>Arthropoda</taxon>
        <taxon>Hexapoda</taxon>
        <taxon>Insecta</taxon>
        <taxon>Pterygota</taxon>
        <taxon>Palaeoptera</taxon>
        <taxon>Ephemeroptera</taxon>
        <taxon>Pisciforma</taxon>
        <taxon>Baetidae</taxon>
        <taxon>Cloeon</taxon>
    </lineage>
</organism>
<dbReference type="EMBL" id="CADEPI010000191">
    <property type="protein sequence ID" value="CAB3379667.1"/>
    <property type="molecule type" value="Genomic_DNA"/>
</dbReference>
<accession>A0A8S1DHI4</accession>
<keyword evidence="3" id="KW-0812">Transmembrane</keyword>
<dbReference type="PANTHER" id="PTHR19359">
    <property type="entry name" value="CYTOCHROME B5"/>
    <property type="match status" value="1"/>
</dbReference>
<evidence type="ECO:0000256" key="2">
    <source>
        <dbReference type="ARBA" id="ARBA00022617"/>
    </source>
</evidence>
<gene>
    <name evidence="11" type="ORF">CLODIP_2_CD04206</name>
</gene>
<dbReference type="Gene3D" id="3.10.120.10">
    <property type="entry name" value="Cytochrome b5-like heme/steroid binding domain"/>
    <property type="match status" value="1"/>
</dbReference>
<dbReference type="InterPro" id="IPR050668">
    <property type="entry name" value="Cytochrome_b5"/>
</dbReference>
<proteinExistence type="inferred from homology"/>
<dbReference type="GO" id="GO:0046872">
    <property type="term" value="F:metal ion binding"/>
    <property type="evidence" value="ECO:0007669"/>
    <property type="project" value="UniProtKB-UniRule"/>
</dbReference>
<dbReference type="Proteomes" id="UP000494165">
    <property type="component" value="Unassembled WGS sequence"/>
</dbReference>
<feature type="region of interest" description="Disordered" evidence="9">
    <location>
        <begin position="109"/>
        <end position="132"/>
    </location>
</feature>
<dbReference type="OrthoDB" id="260519at2759"/>